<protein>
    <submittedName>
        <fullName evidence="2">Uncharacterized protein</fullName>
    </submittedName>
</protein>
<dbReference type="AlphaFoldDB" id="A0AAU8G7L6"/>
<dbReference type="EMBL" id="CP159307">
    <property type="protein sequence ID" value="XCH32560.1"/>
    <property type="molecule type" value="Genomic_DNA"/>
</dbReference>
<organism evidence="2">
    <name type="scientific">Dehalogenimonas sp. 4OHTPN</name>
    <dbReference type="NCBI Taxonomy" id="3166643"/>
    <lineage>
        <taxon>Bacteria</taxon>
        <taxon>Bacillati</taxon>
        <taxon>Chloroflexota</taxon>
        <taxon>Dehalococcoidia</taxon>
        <taxon>Dehalococcoidales</taxon>
        <taxon>Dehalococcoidaceae</taxon>
        <taxon>Dehalogenimonas</taxon>
    </lineage>
</organism>
<reference evidence="2" key="1">
    <citation type="submission" date="2024-06" db="EMBL/GenBank/DDBJ databases">
        <title>A Novel Isolate, Dehalogenimonas sp. Strain 4OHTPN, Dechlorinates Aromatic 4 Hydroxy chlorothalonil by a Novel Reductive Dehalogenase.</title>
        <authorList>
            <person name="Liu G."/>
        </authorList>
    </citation>
    <scope>NUCLEOTIDE SEQUENCE</scope>
    <source>
        <strain evidence="2">4OHTPN</strain>
    </source>
</reference>
<feature type="transmembrane region" description="Helical" evidence="1">
    <location>
        <begin position="29"/>
        <end position="46"/>
    </location>
</feature>
<sequence length="74" mass="7611">MPKFEFAGGFACLAIGVFAIGSGHLEPWSLFLLLLGFGLVLIATGVEILLKIGIISVLASLIPLAVGLLAAFAK</sequence>
<keyword evidence="1" id="KW-0472">Membrane</keyword>
<proteinExistence type="predicted"/>
<name>A0AAU8G7L6_9CHLR</name>
<dbReference type="RefSeq" id="WP_353713834.1">
    <property type="nucleotide sequence ID" value="NZ_CP159307.1"/>
</dbReference>
<accession>A0AAU8G7L6</accession>
<feature type="transmembrane region" description="Helical" evidence="1">
    <location>
        <begin position="53"/>
        <end position="73"/>
    </location>
</feature>
<evidence type="ECO:0000313" key="2">
    <source>
        <dbReference type="EMBL" id="XCH32560.1"/>
    </source>
</evidence>
<keyword evidence="1" id="KW-1133">Transmembrane helix</keyword>
<gene>
    <name evidence="2" type="ORF">ABV300_05130</name>
</gene>
<evidence type="ECO:0000256" key="1">
    <source>
        <dbReference type="SAM" id="Phobius"/>
    </source>
</evidence>
<keyword evidence="1" id="KW-0812">Transmembrane</keyword>